<dbReference type="Gene3D" id="3.40.50.300">
    <property type="entry name" value="P-loop containing nucleotide triphosphate hydrolases"/>
    <property type="match status" value="1"/>
</dbReference>
<keyword evidence="8 19" id="KW-0418">Kinase</keyword>
<dbReference type="PANTHER" id="PTHR32309">
    <property type="entry name" value="TYROSINE-PROTEIN KINASE"/>
    <property type="match status" value="1"/>
</dbReference>
<evidence type="ECO:0000256" key="11">
    <source>
        <dbReference type="ARBA" id="ARBA00023136"/>
    </source>
</evidence>
<evidence type="ECO:0000256" key="14">
    <source>
        <dbReference type="SAM" id="Coils"/>
    </source>
</evidence>
<evidence type="ECO:0000256" key="3">
    <source>
        <dbReference type="ARBA" id="ARBA00022475"/>
    </source>
</evidence>
<keyword evidence="10 15" id="KW-1133">Transmembrane helix</keyword>
<evidence type="ECO:0000256" key="5">
    <source>
        <dbReference type="ARBA" id="ARBA00022679"/>
    </source>
</evidence>
<evidence type="ECO:0000256" key="6">
    <source>
        <dbReference type="ARBA" id="ARBA00022692"/>
    </source>
</evidence>
<dbReference type="InterPro" id="IPR005702">
    <property type="entry name" value="Wzc-like_C"/>
</dbReference>
<evidence type="ECO:0000256" key="1">
    <source>
        <dbReference type="ARBA" id="ARBA00004429"/>
    </source>
</evidence>
<sequence length="729" mass="79071">MAFEYTLLSGRNRDAGQLRLSDYTGVLRARWRLIMSVAFAVFALSALYALLAPPTYRADALIQVDNQNTNTDPAFNQLAAIFNVRTTSDTEMEVIGSRLVIGEAVRKLHLDIEAKPRRFPLLGGWIARYADDGQLAAPVPGLRRFAWGGERIDVSRFDIPSSLYSKRFVVTAMDGGRFKLKDPQGTLVAEGVVGTVVKGTTAEGPVTLLIDRLVAHPRTEFTLTRSSFLDTVTNLQNSLTIAERVKQSGVIGIAFESGERQKATDTINTIALEYVNQNNARKEADAERSLTLFDKQLPRLRAEVEDAEQRYNAFREAHGAVDLGEESRLLLQQMVDLETKVTDLQQQSTDLAQRFKGGHPAVASLDAQIADLQHRRDTLSQRVAGLPALEQTVLRLQRDVRVNTGLYTSLLNRAQELRVAKAAQAGNIRVVDYALAPNKPVKPKVPLVLAVSSVLGLLLGTICAFARNAVSGGAERSDDIVTVTGVPVSAVVMRSDRQAQLQKDAQRSRGGPPLLAAHAPKDVAVEGIRNLRTMLQFADVSTTNPVIALTGPNSEVGKSFIAANLAAVMAAGKRVVILDADMRRGDVHRYFGVQASPGLAEVLEGAVAVEDALIREVAPGVDLLPCGAYPSNPADLLNSARFAALIEQVSQLYDRVIVDTPPILAVTDAMLVCKHAGTILMVVRYARQSLEDISESVGRLRAGGMVPSGILFNDIPPHSTSYASYYGRT</sequence>
<evidence type="ECO:0000256" key="2">
    <source>
        <dbReference type="ARBA" id="ARBA00008883"/>
    </source>
</evidence>
<dbReference type="InterPro" id="IPR025669">
    <property type="entry name" value="AAA_dom"/>
</dbReference>
<reference evidence="19 20" key="1">
    <citation type="submission" date="2016-12" db="EMBL/GenBank/DDBJ databases">
        <authorList>
            <person name="Song W.-J."/>
            <person name="Kurnit D.M."/>
        </authorList>
    </citation>
    <scope>NUCLEOTIDE SEQUENCE [LARGE SCALE GENOMIC DNA]</scope>
    <source>
        <strain evidence="19 20">STM7296</strain>
    </source>
</reference>
<keyword evidence="5 19" id="KW-0808">Transferase</keyword>
<protein>
    <submittedName>
        <fullName evidence="19">Putative tyrosine-protein kinase EpsB</fullName>
        <ecNumber evidence="19">2.7.10.-</ecNumber>
    </submittedName>
</protein>
<keyword evidence="4" id="KW-0997">Cell inner membrane</keyword>
<evidence type="ECO:0000256" key="7">
    <source>
        <dbReference type="ARBA" id="ARBA00022741"/>
    </source>
</evidence>
<keyword evidence="11 15" id="KW-0472">Membrane</keyword>
<evidence type="ECO:0000256" key="8">
    <source>
        <dbReference type="ARBA" id="ARBA00022777"/>
    </source>
</evidence>
<dbReference type="Pfam" id="PF02706">
    <property type="entry name" value="Wzz"/>
    <property type="match status" value="1"/>
</dbReference>
<keyword evidence="9" id="KW-0067">ATP-binding</keyword>
<proteinExistence type="inferred from homology"/>
<keyword evidence="20" id="KW-1185">Reference proteome</keyword>
<comment type="subcellular location">
    <subcellularLocation>
        <location evidence="1">Cell inner membrane</location>
        <topology evidence="1">Multi-pass membrane protein</topology>
    </subcellularLocation>
</comment>
<evidence type="ECO:0000259" key="16">
    <source>
        <dbReference type="Pfam" id="PF02706"/>
    </source>
</evidence>
<keyword evidence="7" id="KW-0547">Nucleotide-binding</keyword>
<feature type="transmembrane region" description="Helical" evidence="15">
    <location>
        <begin position="33"/>
        <end position="51"/>
    </location>
</feature>
<dbReference type="AlphaFoldDB" id="A0A1N7S5Y4"/>
<dbReference type="GO" id="GO:0005886">
    <property type="term" value="C:plasma membrane"/>
    <property type="evidence" value="ECO:0007669"/>
    <property type="project" value="UniProtKB-SubCell"/>
</dbReference>
<dbReference type="Proteomes" id="UP000187012">
    <property type="component" value="Unassembled WGS sequence"/>
</dbReference>
<dbReference type="PANTHER" id="PTHR32309:SF32">
    <property type="entry name" value="TYROSINE-PROTEIN KINASE ETK-RELATED"/>
    <property type="match status" value="1"/>
</dbReference>
<dbReference type="GO" id="GO:0004713">
    <property type="term" value="F:protein tyrosine kinase activity"/>
    <property type="evidence" value="ECO:0007669"/>
    <property type="project" value="UniProtKB-KW"/>
</dbReference>
<dbReference type="GO" id="GO:0005524">
    <property type="term" value="F:ATP binding"/>
    <property type="evidence" value="ECO:0007669"/>
    <property type="project" value="UniProtKB-KW"/>
</dbReference>
<evidence type="ECO:0000256" key="9">
    <source>
        <dbReference type="ARBA" id="ARBA00022840"/>
    </source>
</evidence>
<dbReference type="EMBL" id="CYGX02000038">
    <property type="protein sequence ID" value="SIT42821.1"/>
    <property type="molecule type" value="Genomic_DNA"/>
</dbReference>
<evidence type="ECO:0000256" key="12">
    <source>
        <dbReference type="ARBA" id="ARBA00023137"/>
    </source>
</evidence>
<dbReference type="InterPro" id="IPR050445">
    <property type="entry name" value="Bact_polysacc_biosynth/exp"/>
</dbReference>
<feature type="coiled-coil region" evidence="14">
    <location>
        <begin position="290"/>
        <end position="382"/>
    </location>
</feature>
<dbReference type="CDD" id="cd05387">
    <property type="entry name" value="BY-kinase"/>
    <property type="match status" value="1"/>
</dbReference>
<accession>A0A1N7S5Y4</accession>
<feature type="domain" description="AAA" evidence="17">
    <location>
        <begin position="546"/>
        <end position="693"/>
    </location>
</feature>
<dbReference type="STRING" id="1247936.BN2475_380100"/>
<feature type="domain" description="Tyrosine-protein kinase G-rich" evidence="18">
    <location>
        <begin position="389"/>
        <end position="469"/>
    </location>
</feature>
<dbReference type="SUPFAM" id="SSF52540">
    <property type="entry name" value="P-loop containing nucleoside triphosphate hydrolases"/>
    <property type="match status" value="1"/>
</dbReference>
<dbReference type="Pfam" id="PF23607">
    <property type="entry name" value="WZC_N"/>
    <property type="match status" value="1"/>
</dbReference>
<keyword evidence="12" id="KW-0829">Tyrosine-protein kinase</keyword>
<keyword evidence="3" id="KW-1003">Cell membrane</keyword>
<evidence type="ECO:0000259" key="17">
    <source>
        <dbReference type="Pfam" id="PF13614"/>
    </source>
</evidence>
<comment type="catalytic activity">
    <reaction evidence="13">
        <text>L-tyrosyl-[protein] + ATP = O-phospho-L-tyrosyl-[protein] + ADP + H(+)</text>
        <dbReference type="Rhea" id="RHEA:10596"/>
        <dbReference type="Rhea" id="RHEA-COMP:10136"/>
        <dbReference type="Rhea" id="RHEA-COMP:20101"/>
        <dbReference type="ChEBI" id="CHEBI:15378"/>
        <dbReference type="ChEBI" id="CHEBI:30616"/>
        <dbReference type="ChEBI" id="CHEBI:46858"/>
        <dbReference type="ChEBI" id="CHEBI:61978"/>
        <dbReference type="ChEBI" id="CHEBI:456216"/>
    </reaction>
</comment>
<name>A0A1N7S5Y4_9BURK</name>
<dbReference type="InterPro" id="IPR027417">
    <property type="entry name" value="P-loop_NTPase"/>
</dbReference>
<dbReference type="EC" id="2.7.10.-" evidence="19"/>
<dbReference type="Pfam" id="PF13807">
    <property type="entry name" value="GNVR"/>
    <property type="match status" value="1"/>
</dbReference>
<dbReference type="NCBIfam" id="TIGR01007">
    <property type="entry name" value="eps_fam"/>
    <property type="match status" value="1"/>
</dbReference>
<evidence type="ECO:0000256" key="10">
    <source>
        <dbReference type="ARBA" id="ARBA00022989"/>
    </source>
</evidence>
<gene>
    <name evidence="19" type="primary">epsB</name>
    <name evidence="19" type="ORF">BN2475_380100</name>
</gene>
<organism evidence="19 20">
    <name type="scientific">Paraburkholderia ribeironis</name>
    <dbReference type="NCBI Taxonomy" id="1247936"/>
    <lineage>
        <taxon>Bacteria</taxon>
        <taxon>Pseudomonadati</taxon>
        <taxon>Pseudomonadota</taxon>
        <taxon>Betaproteobacteria</taxon>
        <taxon>Burkholderiales</taxon>
        <taxon>Burkholderiaceae</taxon>
        <taxon>Paraburkholderia</taxon>
    </lineage>
</organism>
<evidence type="ECO:0000313" key="19">
    <source>
        <dbReference type="EMBL" id="SIT42821.1"/>
    </source>
</evidence>
<keyword evidence="6 15" id="KW-0812">Transmembrane</keyword>
<dbReference type="InterPro" id="IPR003856">
    <property type="entry name" value="LPS_length_determ_N"/>
</dbReference>
<evidence type="ECO:0000313" key="20">
    <source>
        <dbReference type="Proteomes" id="UP000187012"/>
    </source>
</evidence>
<dbReference type="Pfam" id="PF13614">
    <property type="entry name" value="AAA_31"/>
    <property type="match status" value="1"/>
</dbReference>
<dbReference type="RefSeq" id="WP_094780854.1">
    <property type="nucleotide sequence ID" value="NZ_CYGX02000038.1"/>
</dbReference>
<evidence type="ECO:0000256" key="4">
    <source>
        <dbReference type="ARBA" id="ARBA00022519"/>
    </source>
</evidence>
<evidence type="ECO:0000256" key="15">
    <source>
        <dbReference type="SAM" id="Phobius"/>
    </source>
</evidence>
<dbReference type="InterPro" id="IPR032807">
    <property type="entry name" value="GNVR"/>
</dbReference>
<dbReference type="OrthoDB" id="9808257at2"/>
<keyword evidence="14" id="KW-0175">Coiled coil</keyword>
<comment type="similarity">
    <text evidence="2">Belongs to the etk/wzc family.</text>
</comment>
<evidence type="ECO:0000259" key="18">
    <source>
        <dbReference type="Pfam" id="PF13807"/>
    </source>
</evidence>
<feature type="domain" description="Polysaccharide chain length determinant N-terminal" evidence="16">
    <location>
        <begin position="19"/>
        <end position="108"/>
    </location>
</feature>
<evidence type="ECO:0000256" key="13">
    <source>
        <dbReference type="ARBA" id="ARBA00053015"/>
    </source>
</evidence>